<keyword evidence="2" id="KW-0732">Signal</keyword>
<feature type="compositionally biased region" description="Polar residues" evidence="1">
    <location>
        <begin position="127"/>
        <end position="140"/>
    </location>
</feature>
<feature type="compositionally biased region" description="Low complexity" evidence="1">
    <location>
        <begin position="166"/>
        <end position="183"/>
    </location>
</feature>
<evidence type="ECO:0000313" key="4">
    <source>
        <dbReference type="Proteomes" id="UP000198662"/>
    </source>
</evidence>
<name>A0A1G9MF73_9ACTN</name>
<feature type="compositionally biased region" description="Low complexity" evidence="1">
    <location>
        <begin position="70"/>
        <end position="86"/>
    </location>
</feature>
<protein>
    <submittedName>
        <fullName evidence="3">Uncharacterized protein</fullName>
    </submittedName>
</protein>
<accession>A0A1G9MF73</accession>
<feature type="region of interest" description="Disordered" evidence="1">
    <location>
        <begin position="70"/>
        <end position="198"/>
    </location>
</feature>
<organism evidence="3 4">
    <name type="scientific">Glycomyces sambucus</name>
    <dbReference type="NCBI Taxonomy" id="380244"/>
    <lineage>
        <taxon>Bacteria</taxon>
        <taxon>Bacillati</taxon>
        <taxon>Actinomycetota</taxon>
        <taxon>Actinomycetes</taxon>
        <taxon>Glycomycetales</taxon>
        <taxon>Glycomycetaceae</taxon>
        <taxon>Glycomyces</taxon>
    </lineage>
</organism>
<dbReference type="STRING" id="380244.SAMN05216298_4927"/>
<proteinExistence type="predicted"/>
<dbReference type="EMBL" id="FNGF01000009">
    <property type="protein sequence ID" value="SDL72651.1"/>
    <property type="molecule type" value="Genomic_DNA"/>
</dbReference>
<gene>
    <name evidence="3" type="ORF">SAMN05216298_4927</name>
</gene>
<feature type="chain" id="PRO_5011444209" evidence="2">
    <location>
        <begin position="23"/>
        <end position="258"/>
    </location>
</feature>
<sequence length="258" mass="25765">MRTLLRVAVLLLAAAALSSCSAEEVGLVGVGVDSAGGPVVAMTSCEGPATSMTLSSAVAEPAASASASATATATATATDPTPAATDRATESAIGSATDEATSSDTGSATDPGTDPVPTRPVPAASDPATNSATDSATNPATDPAPHPASTVPDWTTRRTELRLENSSPSLSDPSAISLSDPAPGWTVAEGTAPSPPDPERIYEVRAWPEDGSMTLGAVSFTVADLERLGAGEVYFQDGAVERIASFAEFTEIGLSRCG</sequence>
<dbReference type="Proteomes" id="UP000198662">
    <property type="component" value="Unassembled WGS sequence"/>
</dbReference>
<keyword evidence="4" id="KW-1185">Reference proteome</keyword>
<evidence type="ECO:0000256" key="2">
    <source>
        <dbReference type="SAM" id="SignalP"/>
    </source>
</evidence>
<feature type="signal peptide" evidence="2">
    <location>
        <begin position="1"/>
        <end position="22"/>
    </location>
</feature>
<dbReference type="RefSeq" id="WP_176953498.1">
    <property type="nucleotide sequence ID" value="NZ_FNGF01000009.1"/>
</dbReference>
<feature type="compositionally biased region" description="Polar residues" evidence="1">
    <location>
        <begin position="92"/>
        <end position="110"/>
    </location>
</feature>
<dbReference type="PROSITE" id="PS51257">
    <property type="entry name" value="PROKAR_LIPOPROTEIN"/>
    <property type="match status" value="1"/>
</dbReference>
<evidence type="ECO:0000313" key="3">
    <source>
        <dbReference type="EMBL" id="SDL72651.1"/>
    </source>
</evidence>
<dbReference type="AlphaFoldDB" id="A0A1G9MF73"/>
<evidence type="ECO:0000256" key="1">
    <source>
        <dbReference type="SAM" id="MobiDB-lite"/>
    </source>
</evidence>
<reference evidence="4" key="1">
    <citation type="submission" date="2016-10" db="EMBL/GenBank/DDBJ databases">
        <authorList>
            <person name="Varghese N."/>
            <person name="Submissions S."/>
        </authorList>
    </citation>
    <scope>NUCLEOTIDE SEQUENCE [LARGE SCALE GENOMIC DNA]</scope>
    <source>
        <strain evidence="4">CGMCC 4.3147</strain>
    </source>
</reference>